<keyword evidence="2 9" id="KW-0547">Nucleotide-binding</keyword>
<organism evidence="12 13">
    <name type="scientific">Fibrobacter succinogenes</name>
    <name type="common">Bacteroides succinogenes</name>
    <dbReference type="NCBI Taxonomy" id="833"/>
    <lineage>
        <taxon>Bacteria</taxon>
        <taxon>Pseudomonadati</taxon>
        <taxon>Fibrobacterota</taxon>
        <taxon>Fibrobacteria</taxon>
        <taxon>Fibrobacterales</taxon>
        <taxon>Fibrobacteraceae</taxon>
        <taxon>Fibrobacter</taxon>
    </lineage>
</organism>
<dbReference type="RefSeq" id="WP_109571981.1">
    <property type="nucleotide sequence ID" value="NZ_UHJL01000001.1"/>
</dbReference>
<reference evidence="12 13" key="1">
    <citation type="submission" date="2017-08" db="EMBL/GenBank/DDBJ databases">
        <authorList>
            <person name="de Groot N.N."/>
        </authorList>
    </citation>
    <scope>NUCLEOTIDE SEQUENCE [LARGE SCALE GENOMIC DNA]</scope>
    <source>
        <strain evidence="12 13">HM2</strain>
    </source>
</reference>
<dbReference type="PROSITE" id="PS51194">
    <property type="entry name" value="HELICASE_CTER"/>
    <property type="match status" value="1"/>
</dbReference>
<dbReference type="SUPFAM" id="SSF143517">
    <property type="entry name" value="TRCF domain-like"/>
    <property type="match status" value="1"/>
</dbReference>
<keyword evidence="7 9" id="KW-0238">DNA-binding</keyword>
<dbReference type="SUPFAM" id="SSF141259">
    <property type="entry name" value="CarD-like"/>
    <property type="match status" value="1"/>
</dbReference>
<dbReference type="GO" id="GO:0005524">
    <property type="term" value="F:ATP binding"/>
    <property type="evidence" value="ECO:0007669"/>
    <property type="project" value="UniProtKB-UniRule"/>
</dbReference>
<dbReference type="InterPro" id="IPR027417">
    <property type="entry name" value="P-loop_NTPase"/>
</dbReference>
<dbReference type="InterPro" id="IPR036101">
    <property type="entry name" value="CarD-like/TRCF_RID_sf"/>
</dbReference>
<evidence type="ECO:0000313" key="12">
    <source>
        <dbReference type="EMBL" id="SUQ19291.1"/>
    </source>
</evidence>
<dbReference type="InterPro" id="IPR011545">
    <property type="entry name" value="DEAD/DEAH_box_helicase_dom"/>
</dbReference>
<dbReference type="GO" id="GO:0006355">
    <property type="term" value="P:regulation of DNA-templated transcription"/>
    <property type="evidence" value="ECO:0007669"/>
    <property type="project" value="UniProtKB-UniRule"/>
</dbReference>
<dbReference type="AlphaFoldDB" id="A0A380RVG2"/>
<dbReference type="PANTHER" id="PTHR47964">
    <property type="entry name" value="ATP-DEPENDENT DNA HELICASE HOMOLOG RECG, CHLOROPLASTIC"/>
    <property type="match status" value="1"/>
</dbReference>
<dbReference type="SMART" id="SM00490">
    <property type="entry name" value="HELICc"/>
    <property type="match status" value="1"/>
</dbReference>
<dbReference type="InterPro" id="IPR001650">
    <property type="entry name" value="Helicase_C-like"/>
</dbReference>
<evidence type="ECO:0000259" key="11">
    <source>
        <dbReference type="PROSITE" id="PS51194"/>
    </source>
</evidence>
<dbReference type="EMBL" id="UHJL01000001">
    <property type="protein sequence ID" value="SUQ19291.1"/>
    <property type="molecule type" value="Genomic_DNA"/>
</dbReference>
<comment type="similarity">
    <text evidence="9">In the N-terminal section; belongs to the UvrB family.</text>
</comment>
<keyword evidence="5" id="KW-0347">Helicase</keyword>
<dbReference type="SUPFAM" id="SSF52540">
    <property type="entry name" value="P-loop containing nucleoside triphosphate hydrolases"/>
    <property type="match status" value="4"/>
</dbReference>
<dbReference type="CDD" id="cd17991">
    <property type="entry name" value="DEXHc_TRCF"/>
    <property type="match status" value="1"/>
</dbReference>
<dbReference type="SMART" id="SM01058">
    <property type="entry name" value="CarD_TRCF"/>
    <property type="match status" value="1"/>
</dbReference>
<feature type="domain" description="Helicase C-terminal" evidence="11">
    <location>
        <begin position="756"/>
        <end position="918"/>
    </location>
</feature>
<gene>
    <name evidence="9" type="primary">mfd</name>
    <name evidence="12" type="ORF">SAMN05661053_0521</name>
</gene>
<comment type="similarity">
    <text evidence="9">In the C-terminal section; belongs to the helicase family. RecG subfamily.</text>
</comment>
<dbReference type="Gene3D" id="3.90.1150.50">
    <property type="entry name" value="Transcription-repair-coupling factor, D7 domain"/>
    <property type="match status" value="1"/>
</dbReference>
<dbReference type="InterPro" id="IPR047112">
    <property type="entry name" value="RecG/Mfd"/>
</dbReference>
<dbReference type="InterPro" id="IPR014001">
    <property type="entry name" value="Helicase_ATP-bd"/>
</dbReference>
<evidence type="ECO:0000256" key="6">
    <source>
        <dbReference type="ARBA" id="ARBA00022840"/>
    </source>
</evidence>
<dbReference type="HAMAP" id="MF_00969">
    <property type="entry name" value="TRCF"/>
    <property type="match status" value="1"/>
</dbReference>
<dbReference type="GO" id="GO:0000716">
    <property type="term" value="P:transcription-coupled nucleotide-excision repair, DNA damage recognition"/>
    <property type="evidence" value="ECO:0007669"/>
    <property type="project" value="UniProtKB-UniRule"/>
</dbReference>
<accession>A0A380RVG2</accession>
<evidence type="ECO:0000256" key="3">
    <source>
        <dbReference type="ARBA" id="ARBA00022763"/>
    </source>
</evidence>
<dbReference type="Gene3D" id="3.30.2060.10">
    <property type="entry name" value="Penicillin-binding protein 1b domain"/>
    <property type="match status" value="1"/>
</dbReference>
<dbReference type="NCBIfam" id="TIGR00580">
    <property type="entry name" value="mfd"/>
    <property type="match status" value="1"/>
</dbReference>
<dbReference type="EC" id="3.6.4.-" evidence="9"/>
<dbReference type="SMART" id="SM00982">
    <property type="entry name" value="TRCF"/>
    <property type="match status" value="1"/>
</dbReference>
<proteinExistence type="inferred from homology"/>
<keyword evidence="8 9" id="KW-0234">DNA repair</keyword>
<feature type="domain" description="Helicase ATP-binding" evidence="10">
    <location>
        <begin position="582"/>
        <end position="743"/>
    </location>
</feature>
<evidence type="ECO:0000256" key="8">
    <source>
        <dbReference type="ARBA" id="ARBA00023204"/>
    </source>
</evidence>
<evidence type="ECO:0000256" key="5">
    <source>
        <dbReference type="ARBA" id="ARBA00022806"/>
    </source>
</evidence>
<dbReference type="PROSITE" id="PS51192">
    <property type="entry name" value="HELICASE_ATP_BIND_1"/>
    <property type="match status" value="1"/>
</dbReference>
<dbReference type="InterPro" id="IPR041471">
    <property type="entry name" value="UvrB_inter"/>
</dbReference>
<evidence type="ECO:0000256" key="9">
    <source>
        <dbReference type="HAMAP-Rule" id="MF_00969"/>
    </source>
</evidence>
<dbReference type="GO" id="GO:0005737">
    <property type="term" value="C:cytoplasm"/>
    <property type="evidence" value="ECO:0007669"/>
    <property type="project" value="UniProtKB-SubCell"/>
</dbReference>
<keyword evidence="6 9" id="KW-0067">ATP-binding</keyword>
<comment type="function">
    <text evidence="9">Couples transcription and DNA repair by recognizing RNA polymerase (RNAP) stalled at DNA lesions. Mediates ATP-dependent release of RNAP and its truncated transcript from the DNA, and recruitment of nucleotide excision repair machinery to the damaged site.</text>
</comment>
<dbReference type="Pfam" id="PF03461">
    <property type="entry name" value="TRCF"/>
    <property type="match status" value="1"/>
</dbReference>
<dbReference type="InterPro" id="IPR003711">
    <property type="entry name" value="CarD-like/TRCF_RID"/>
</dbReference>
<evidence type="ECO:0000256" key="1">
    <source>
        <dbReference type="ARBA" id="ARBA00022490"/>
    </source>
</evidence>
<dbReference type="InterPro" id="IPR037235">
    <property type="entry name" value="TRCF-like_C_D7"/>
</dbReference>
<comment type="subcellular location">
    <subcellularLocation>
        <location evidence="9">Cytoplasm</location>
    </subcellularLocation>
</comment>
<dbReference type="Pfam" id="PF02559">
    <property type="entry name" value="CarD_TRCF_RID"/>
    <property type="match status" value="1"/>
</dbReference>
<evidence type="ECO:0000256" key="7">
    <source>
        <dbReference type="ARBA" id="ARBA00023125"/>
    </source>
</evidence>
<dbReference type="GO" id="GO:0003684">
    <property type="term" value="F:damaged DNA binding"/>
    <property type="evidence" value="ECO:0007669"/>
    <property type="project" value="InterPro"/>
</dbReference>
<evidence type="ECO:0000313" key="13">
    <source>
        <dbReference type="Proteomes" id="UP000255423"/>
    </source>
</evidence>
<dbReference type="InterPro" id="IPR004576">
    <property type="entry name" value="Mfd"/>
</dbReference>
<keyword evidence="3 9" id="KW-0227">DNA damage</keyword>
<dbReference type="GO" id="GO:0003678">
    <property type="term" value="F:DNA helicase activity"/>
    <property type="evidence" value="ECO:0007669"/>
    <property type="project" value="TreeGrafter"/>
</dbReference>
<name>A0A380RVG2_FIBSU</name>
<evidence type="ECO:0000256" key="2">
    <source>
        <dbReference type="ARBA" id="ARBA00022741"/>
    </source>
</evidence>
<evidence type="ECO:0000256" key="4">
    <source>
        <dbReference type="ARBA" id="ARBA00022801"/>
    </source>
</evidence>
<dbReference type="GO" id="GO:0016787">
    <property type="term" value="F:hydrolase activity"/>
    <property type="evidence" value="ECO:0007669"/>
    <property type="project" value="UniProtKB-KW"/>
</dbReference>
<evidence type="ECO:0000259" key="10">
    <source>
        <dbReference type="PROSITE" id="PS51192"/>
    </source>
</evidence>
<sequence length="1132" mass="127187">MLTISEFLQENSFPAISLFENADNEAIHVNGASVPLASMMVANRFLKSPQNILVIAKDYRSAEVWVENLESMVGEEFVRFFPSLGLKPYEIKVPFEGVLEERLKFFRDVSHTEKPFVVVCPLDAFLMKLPEPGEIMRQVRTLRVGDQLEPSSLRPWFLDHGFTEQPMVSGVGEFSIRGCIVDVNCLLYPHPIRIEFYGDEIESIRAFDIFSQRSLEQMTHIEFFPMGEFTVPESVMAGEECSTEALWWHRPNHQRLVASLLDYMPRASLVFEELSLLSENASKMYAAFRGAYDEARVADAGIAAPADIWFKIGELSRLFVGRASLDMTRVKVDDGNWHEMHMRPQDFTSNGTDAVAKEIEEFYDKGGRVYVMAQTIGGVNRLREVFDGLPVEDYFIGNLSEGFWLEDDNVAFLTESRILNRHANKARKHKIAGSVTNALMVESLNRGDLVAHEDHGIGRYLGLVRVEVNGGMVDCALLEYDGGDRLKFPVSDLQKIERLDRSDDVETKLDRLGSKTWENIKKRVKQKVIQIARDLVELYAKRELVEGFGFPPDGNMQKEFEDSFEYDPTPDQLRATADIKRDMESRRPMDRLICGDVGFGKTEVAMRAAFKCVSSNKQVAILVPTTILAAQHYENFCERFAAYPVKIALMNRYKSAKEKKEIFKEIAAGTVNIVIGTHALLSNKSEFKDLGLLIIDEEQKFGVKQKEKLRQLRLAVDTLSMSATPIPRSLHLSMTGVRDISLINTPPINRLPVETKLMQRDDEVLKNAILDELARGGQVFVVNDRVQTIYKLTEDIEAMAPEAKVAVAHGQMEDHELERVMDAFLSRKFDILVSTSIIESGLDVPNANTIIIMNAHHFGISQLYQMRGRVGRSSVLAKAFLVIPQRGEISQESMRRLKALEQFTDLGSGYQLAMRDLEIRGAGNLLGQEQHGFIAEVGFETYVRLVREAVEMLRGGALEKPIQPRVEIGVDAYLPEDYVEDGLTRISLYQRIARITTQADVQNIESELQDRFGPVPTPAKMLLLVTELGLLAGRLRIQGLALRKGVIVATFAETPSPDPRVLGEISSLCTCGMRYLGMSPLQAVFEVGRGTPVEMAKKTLEVFRAFANIQVQAATIRSADPLLKALGVGEPN</sequence>
<dbReference type="PANTHER" id="PTHR47964:SF1">
    <property type="entry name" value="ATP-DEPENDENT DNA HELICASE HOMOLOG RECG, CHLOROPLASTIC"/>
    <property type="match status" value="1"/>
</dbReference>
<dbReference type="Gene3D" id="2.40.10.170">
    <property type="match status" value="1"/>
</dbReference>
<dbReference type="Proteomes" id="UP000255423">
    <property type="component" value="Unassembled WGS sequence"/>
</dbReference>
<dbReference type="SMART" id="SM00487">
    <property type="entry name" value="DEXDc"/>
    <property type="match status" value="1"/>
</dbReference>
<protein>
    <recommendedName>
        <fullName evidence="9">Transcription-repair-coupling factor</fullName>
        <shortName evidence="9">TRCF</shortName>
        <ecNumber evidence="9">3.6.4.-</ecNumber>
    </recommendedName>
</protein>
<dbReference type="Pfam" id="PF00270">
    <property type="entry name" value="DEAD"/>
    <property type="match status" value="1"/>
</dbReference>
<dbReference type="Gene3D" id="3.40.50.300">
    <property type="entry name" value="P-loop containing nucleotide triphosphate hydrolases"/>
    <property type="match status" value="2"/>
</dbReference>
<dbReference type="Pfam" id="PF00271">
    <property type="entry name" value="Helicase_C"/>
    <property type="match status" value="1"/>
</dbReference>
<keyword evidence="1 9" id="KW-0963">Cytoplasm</keyword>
<dbReference type="Pfam" id="PF17757">
    <property type="entry name" value="UvrB_inter"/>
    <property type="match status" value="1"/>
</dbReference>
<keyword evidence="4 9" id="KW-0378">Hydrolase</keyword>
<dbReference type="InterPro" id="IPR005118">
    <property type="entry name" value="TRCF_C"/>
</dbReference>